<protein>
    <submittedName>
        <fullName evidence="1">Uncharacterized protein</fullName>
    </submittedName>
</protein>
<reference evidence="1" key="1">
    <citation type="submission" date="2021-02" db="EMBL/GenBank/DDBJ databases">
        <authorList>
            <person name="Nowell W R."/>
        </authorList>
    </citation>
    <scope>NUCLEOTIDE SEQUENCE</scope>
</reference>
<evidence type="ECO:0000313" key="1">
    <source>
        <dbReference type="EMBL" id="CAF4288241.1"/>
    </source>
</evidence>
<dbReference type="Proteomes" id="UP000681967">
    <property type="component" value="Unassembled WGS sequence"/>
</dbReference>
<comment type="caution">
    <text evidence="1">The sequence shown here is derived from an EMBL/GenBank/DDBJ whole genome shotgun (WGS) entry which is preliminary data.</text>
</comment>
<feature type="non-terminal residue" evidence="1">
    <location>
        <position position="1"/>
    </location>
</feature>
<gene>
    <name evidence="1" type="ORF">BYL167_LOCUS26983</name>
</gene>
<name>A0A8S2TLI8_9BILA</name>
<dbReference type="EMBL" id="CAJOBH010033125">
    <property type="protein sequence ID" value="CAF4288241.1"/>
    <property type="molecule type" value="Genomic_DNA"/>
</dbReference>
<evidence type="ECO:0000313" key="2">
    <source>
        <dbReference type="Proteomes" id="UP000681967"/>
    </source>
</evidence>
<dbReference type="AlphaFoldDB" id="A0A8S2TLI8"/>
<sequence>YRRKFRNNEEKYNQIVNKIFEYLRLTKIIQETTNQSDMNLPTVKQLEELKIYIEHLKNSKLEQTNEVFLSFSFFIL</sequence>
<accession>A0A8S2TLI8</accession>
<organism evidence="1 2">
    <name type="scientific">Rotaria magnacalcarata</name>
    <dbReference type="NCBI Taxonomy" id="392030"/>
    <lineage>
        <taxon>Eukaryota</taxon>
        <taxon>Metazoa</taxon>
        <taxon>Spiralia</taxon>
        <taxon>Gnathifera</taxon>
        <taxon>Rotifera</taxon>
        <taxon>Eurotatoria</taxon>
        <taxon>Bdelloidea</taxon>
        <taxon>Philodinida</taxon>
        <taxon>Philodinidae</taxon>
        <taxon>Rotaria</taxon>
    </lineage>
</organism>
<proteinExistence type="predicted"/>